<comment type="subcellular location">
    <subcellularLocation>
        <location evidence="1">Cell membrane</location>
        <topology evidence="1">Multi-pass membrane protein</topology>
    </subcellularLocation>
</comment>
<dbReference type="AlphaFoldDB" id="Q1Z4J0"/>
<feature type="transmembrane region" description="Helical" evidence="7">
    <location>
        <begin position="20"/>
        <end position="42"/>
    </location>
</feature>
<evidence type="ECO:0000313" key="9">
    <source>
        <dbReference type="Proteomes" id="UP000003789"/>
    </source>
</evidence>
<feature type="transmembrane region" description="Helical" evidence="7">
    <location>
        <begin position="90"/>
        <end position="107"/>
    </location>
</feature>
<organism evidence="8 9">
    <name type="scientific">Photobacterium profundum 3TCK</name>
    <dbReference type="NCBI Taxonomy" id="314280"/>
    <lineage>
        <taxon>Bacteria</taxon>
        <taxon>Pseudomonadati</taxon>
        <taxon>Pseudomonadota</taxon>
        <taxon>Gammaproteobacteria</taxon>
        <taxon>Vibrionales</taxon>
        <taxon>Vibrionaceae</taxon>
        <taxon>Photobacterium</taxon>
    </lineage>
</organism>
<name>Q1Z4J0_9GAMM</name>
<sequence length="162" mass="17793">MFRLIRLISGRNTSHRVEDILLLILRIAVGSAMLTHGITKILNFNEMAPGFMDPLGVGSEVSFLLVIFAEVIGSIGLILGVVTRVCAATLMFNMLMAVYLVGMVQGWSGIELAFLYSMIYLTLLILGGGRIALEQRWLTKQQAAKKPTTKVEKKSHVEQASV</sequence>
<proteinExistence type="inferred from homology"/>
<reference evidence="8 9" key="1">
    <citation type="submission" date="2006-03" db="EMBL/GenBank/DDBJ databases">
        <authorList>
            <person name="Bartlett D.H."/>
            <person name="Valle G."/>
            <person name="Lauro F.M."/>
            <person name="Vezzi A."/>
            <person name="Simonato F."/>
            <person name="Eloe E."/>
            <person name="Vitulo N."/>
            <person name="Stratton T.K."/>
            <person name="D'angelo M."/>
            <person name="Ferriera S."/>
            <person name="Johnson J."/>
            <person name="Kravitz S."/>
            <person name="Beeson K."/>
            <person name="Sutton G."/>
            <person name="Rogers Y."/>
            <person name="Friedman R."/>
            <person name="Frazier M."/>
            <person name="Venter J.C."/>
        </authorList>
    </citation>
    <scope>NUCLEOTIDE SEQUENCE [LARGE SCALE GENOMIC DNA]</scope>
    <source>
        <strain evidence="8 9">3TCK</strain>
    </source>
</reference>
<evidence type="ECO:0000313" key="8">
    <source>
        <dbReference type="EMBL" id="EAS43359.1"/>
    </source>
</evidence>
<dbReference type="PANTHER" id="PTHR33452:SF1">
    <property type="entry name" value="INNER MEMBRANE PROTEIN YPHA-RELATED"/>
    <property type="match status" value="1"/>
</dbReference>
<evidence type="ECO:0000256" key="3">
    <source>
        <dbReference type="ARBA" id="ARBA00022475"/>
    </source>
</evidence>
<feature type="transmembrane region" description="Helical" evidence="7">
    <location>
        <begin position="62"/>
        <end position="83"/>
    </location>
</feature>
<comment type="caution">
    <text evidence="8">The sequence shown here is derived from an EMBL/GenBank/DDBJ whole genome shotgun (WGS) entry which is preliminary data.</text>
</comment>
<protein>
    <recommendedName>
        <fullName evidence="10">DoxX family protein</fullName>
    </recommendedName>
</protein>
<evidence type="ECO:0000256" key="7">
    <source>
        <dbReference type="SAM" id="Phobius"/>
    </source>
</evidence>
<dbReference type="OrthoDB" id="1122432at2"/>
<dbReference type="InterPro" id="IPR032808">
    <property type="entry name" value="DoxX"/>
</dbReference>
<evidence type="ECO:0008006" key="10">
    <source>
        <dbReference type="Google" id="ProtNLM"/>
    </source>
</evidence>
<gene>
    <name evidence="8" type="ORF">P3TCK_24491</name>
</gene>
<feature type="transmembrane region" description="Helical" evidence="7">
    <location>
        <begin position="113"/>
        <end position="133"/>
    </location>
</feature>
<dbReference type="GO" id="GO:0005886">
    <property type="term" value="C:plasma membrane"/>
    <property type="evidence" value="ECO:0007669"/>
    <property type="project" value="UniProtKB-SubCell"/>
</dbReference>
<dbReference type="Proteomes" id="UP000003789">
    <property type="component" value="Unassembled WGS sequence"/>
</dbReference>
<dbReference type="PANTHER" id="PTHR33452">
    <property type="entry name" value="OXIDOREDUCTASE CATD-RELATED"/>
    <property type="match status" value="1"/>
</dbReference>
<keyword evidence="4 7" id="KW-0812">Transmembrane</keyword>
<dbReference type="InterPro" id="IPR051907">
    <property type="entry name" value="DoxX-like_oxidoreductase"/>
</dbReference>
<evidence type="ECO:0000256" key="6">
    <source>
        <dbReference type="ARBA" id="ARBA00023136"/>
    </source>
</evidence>
<dbReference type="Pfam" id="PF07681">
    <property type="entry name" value="DoxX"/>
    <property type="match status" value="1"/>
</dbReference>
<evidence type="ECO:0000256" key="5">
    <source>
        <dbReference type="ARBA" id="ARBA00022989"/>
    </source>
</evidence>
<keyword evidence="5 7" id="KW-1133">Transmembrane helix</keyword>
<dbReference type="EMBL" id="AAPH01000011">
    <property type="protein sequence ID" value="EAS43359.1"/>
    <property type="molecule type" value="Genomic_DNA"/>
</dbReference>
<keyword evidence="3" id="KW-1003">Cell membrane</keyword>
<evidence type="ECO:0000256" key="1">
    <source>
        <dbReference type="ARBA" id="ARBA00004651"/>
    </source>
</evidence>
<dbReference type="HOGENOM" id="CLU_058421_6_5_6"/>
<evidence type="ECO:0000256" key="4">
    <source>
        <dbReference type="ARBA" id="ARBA00022692"/>
    </source>
</evidence>
<keyword evidence="6 7" id="KW-0472">Membrane</keyword>
<accession>Q1Z4J0</accession>
<dbReference type="RefSeq" id="WP_006232485.1">
    <property type="nucleotide sequence ID" value="NZ_CH724136.1"/>
</dbReference>
<evidence type="ECO:0000256" key="2">
    <source>
        <dbReference type="ARBA" id="ARBA00006679"/>
    </source>
</evidence>
<comment type="similarity">
    <text evidence="2">Belongs to the DoxX family.</text>
</comment>